<dbReference type="AlphaFoldDB" id="A0A1V0GWU9"/>
<keyword evidence="13" id="KW-1185">Reference proteome</keyword>
<gene>
    <name evidence="11" type="ORF">A6J80_19710</name>
    <name evidence="12" type="ORF">PYTT13_14320</name>
</gene>
<evidence type="ECO:0000313" key="11">
    <source>
        <dbReference type="EMBL" id="ARC38292.1"/>
    </source>
</evidence>
<evidence type="ECO:0000313" key="13">
    <source>
        <dbReference type="Proteomes" id="UP000191257"/>
    </source>
</evidence>
<dbReference type="STRING" id="147645.A6J80_19710"/>
<dbReference type="OrthoDB" id="9797534at2"/>
<feature type="transmembrane region" description="Helical" evidence="9">
    <location>
        <begin position="141"/>
        <end position="165"/>
    </location>
</feature>
<keyword evidence="7 9" id="KW-0472">Membrane</keyword>
<evidence type="ECO:0000256" key="7">
    <source>
        <dbReference type="ARBA" id="ARBA00023136"/>
    </source>
</evidence>
<evidence type="ECO:0000256" key="3">
    <source>
        <dbReference type="ARBA" id="ARBA00022475"/>
    </source>
</evidence>
<dbReference type="InterPro" id="IPR055348">
    <property type="entry name" value="DctQ"/>
</dbReference>
<dbReference type="Pfam" id="PF04290">
    <property type="entry name" value="DctQ"/>
    <property type="match status" value="1"/>
</dbReference>
<evidence type="ECO:0000313" key="12">
    <source>
        <dbReference type="EMBL" id="ATQ56853.1"/>
    </source>
</evidence>
<dbReference type="RefSeq" id="WP_080622660.1">
    <property type="nucleotide sequence ID" value="NZ_CAJGAB010000014.1"/>
</dbReference>
<organism evidence="11 13">
    <name type="scientific">Paracoccus yeei</name>
    <dbReference type="NCBI Taxonomy" id="147645"/>
    <lineage>
        <taxon>Bacteria</taxon>
        <taxon>Pseudomonadati</taxon>
        <taxon>Pseudomonadota</taxon>
        <taxon>Alphaproteobacteria</taxon>
        <taxon>Rhodobacterales</taxon>
        <taxon>Paracoccaceae</taxon>
        <taxon>Paracoccus</taxon>
    </lineage>
</organism>
<dbReference type="InterPro" id="IPR007387">
    <property type="entry name" value="TRAP_DctQ"/>
</dbReference>
<protein>
    <recommendedName>
        <fullName evidence="9">TRAP transporter small permease protein</fullName>
    </recommendedName>
</protein>
<evidence type="ECO:0000256" key="5">
    <source>
        <dbReference type="ARBA" id="ARBA00022692"/>
    </source>
</evidence>
<sequence>MLDMTFPATRPYGRILSTIDLMTDIGGYAAALSLLGILGLILAEIVTRNFLGSSLHFSWDLAGYLMGACFLLGCGSAMKAGSHVRVTALIEVSSPAVGRVLETASALVGLAICGALSWALIDMAVLSGQRGSTAATTFRMPLVYPQAVLATGAVLLTLQCLAQVLRLLRGESMATGPGLE</sequence>
<reference evidence="13" key="1">
    <citation type="submission" date="2017-03" db="EMBL/GenBank/DDBJ databases">
        <title>FDA dAtabase for Regulatory Grade micrObial Sequences (FDA-ARGOS): Supporting development and validation of Infectious Disease Dx tests.</title>
        <authorList>
            <person name="Minogue T."/>
            <person name="Wolcott M."/>
            <person name="Wasieloski L."/>
            <person name="Aguilar W."/>
            <person name="Moore D."/>
            <person name="Tallon L."/>
            <person name="Sadzewicz L."/>
            <person name="Sengamalay N."/>
            <person name="Ott S."/>
            <person name="Godinez A."/>
            <person name="Nagaraj S."/>
            <person name="Nadendla S."/>
            <person name="Geyer C."/>
            <person name="Sichtig H."/>
        </authorList>
    </citation>
    <scope>NUCLEOTIDE SEQUENCE [LARGE SCALE GENOMIC DNA]</scope>
    <source>
        <strain evidence="13">FDAARGOS_252</strain>
    </source>
</reference>
<dbReference type="Proteomes" id="UP000229314">
    <property type="component" value="Chromosome"/>
</dbReference>
<name>A0A1V0GWU9_9RHOB</name>
<feature type="transmembrane region" description="Helical" evidence="9">
    <location>
        <begin position="100"/>
        <end position="121"/>
    </location>
</feature>
<dbReference type="Proteomes" id="UP000191257">
    <property type="component" value="Chromosome"/>
</dbReference>
<reference evidence="12 14" key="2">
    <citation type="submission" date="2017-10" db="EMBL/GenBank/DDBJ databases">
        <title>Complete genome sequence of Paracoccus yeei TT13 isolated from human skin.</title>
        <authorList>
            <person name="Lee K."/>
            <person name="Lim J.Y."/>
            <person name="Hwang I."/>
        </authorList>
    </citation>
    <scope>NUCLEOTIDE SEQUENCE [LARGE SCALE GENOMIC DNA]</scope>
    <source>
        <strain evidence="12 14">TT13</strain>
    </source>
</reference>
<reference evidence="11" key="3">
    <citation type="submission" date="2017-12" db="EMBL/GenBank/DDBJ databases">
        <title>FDA dAtabase for Regulatory Grade micrObial Sequences (FDA-ARGOS): Supporting development and validation of Infectious Disease Dx tests.</title>
        <authorList>
            <person name="Campos J."/>
            <person name="Goldberg B."/>
            <person name="Tallon L."/>
            <person name="Sadzewicz L."/>
            <person name="Sengamalay N."/>
            <person name="Ott S."/>
            <person name="Godinez A."/>
            <person name="Nagaraj S."/>
            <person name="Vyas G."/>
            <person name="Aluvathingal J."/>
            <person name="Nadendla S."/>
            <person name="Geyer C."/>
            <person name="Nandy P."/>
            <person name="Hobson J."/>
            <person name="Sichtig H."/>
        </authorList>
    </citation>
    <scope>NUCLEOTIDE SEQUENCE</scope>
    <source>
        <strain evidence="11">FDAARGOS_252</strain>
    </source>
</reference>
<comment type="subunit">
    <text evidence="9">The complex comprises the extracytoplasmic solute receptor protein and the two transmembrane proteins.</text>
</comment>
<comment type="similarity">
    <text evidence="8 9">Belongs to the TRAP transporter small permease family.</text>
</comment>
<dbReference type="GeneID" id="78898822"/>
<dbReference type="GO" id="GO:0005886">
    <property type="term" value="C:plasma membrane"/>
    <property type="evidence" value="ECO:0007669"/>
    <property type="project" value="UniProtKB-SubCell"/>
</dbReference>
<dbReference type="EMBL" id="CP024422">
    <property type="protein sequence ID" value="ATQ56853.1"/>
    <property type="molecule type" value="Genomic_DNA"/>
</dbReference>
<dbReference type="eggNOG" id="COG4665">
    <property type="taxonomic scope" value="Bacteria"/>
</dbReference>
<dbReference type="GO" id="GO:0022857">
    <property type="term" value="F:transmembrane transporter activity"/>
    <property type="evidence" value="ECO:0007669"/>
    <property type="project" value="UniProtKB-UniRule"/>
</dbReference>
<evidence type="ECO:0000256" key="1">
    <source>
        <dbReference type="ARBA" id="ARBA00004429"/>
    </source>
</evidence>
<keyword evidence="5 9" id="KW-0812">Transmembrane</keyword>
<keyword evidence="4 9" id="KW-0997">Cell inner membrane</keyword>
<proteinExistence type="inferred from homology"/>
<feature type="transmembrane region" description="Helical" evidence="9">
    <location>
        <begin position="21"/>
        <end position="41"/>
    </location>
</feature>
<dbReference type="EMBL" id="CP020442">
    <property type="protein sequence ID" value="ARC38292.1"/>
    <property type="molecule type" value="Genomic_DNA"/>
</dbReference>
<accession>A0A1V0GWU9</accession>
<evidence type="ECO:0000256" key="8">
    <source>
        <dbReference type="ARBA" id="ARBA00038436"/>
    </source>
</evidence>
<keyword evidence="6 9" id="KW-1133">Transmembrane helix</keyword>
<dbReference type="KEGG" id="pye:A6J80_19710"/>
<keyword evidence="2 9" id="KW-0813">Transport</keyword>
<evidence type="ECO:0000256" key="4">
    <source>
        <dbReference type="ARBA" id="ARBA00022519"/>
    </source>
</evidence>
<evidence type="ECO:0000256" key="6">
    <source>
        <dbReference type="ARBA" id="ARBA00022989"/>
    </source>
</evidence>
<comment type="function">
    <text evidence="9">Part of the tripartite ATP-independent periplasmic (TRAP) transport system.</text>
</comment>
<feature type="transmembrane region" description="Helical" evidence="9">
    <location>
        <begin position="61"/>
        <end position="80"/>
    </location>
</feature>
<evidence type="ECO:0000256" key="9">
    <source>
        <dbReference type="RuleBase" id="RU369079"/>
    </source>
</evidence>
<evidence type="ECO:0000256" key="2">
    <source>
        <dbReference type="ARBA" id="ARBA00022448"/>
    </source>
</evidence>
<dbReference type="PANTHER" id="PTHR35011">
    <property type="entry name" value="2,3-DIKETO-L-GULONATE TRAP TRANSPORTER SMALL PERMEASE PROTEIN YIAM"/>
    <property type="match status" value="1"/>
</dbReference>
<comment type="subcellular location">
    <subcellularLocation>
        <location evidence="1 9">Cell inner membrane</location>
        <topology evidence="1 9">Multi-pass membrane protein</topology>
    </subcellularLocation>
</comment>
<feature type="domain" description="Tripartite ATP-independent periplasmic transporters DctQ component" evidence="10">
    <location>
        <begin position="37"/>
        <end position="169"/>
    </location>
</feature>
<dbReference type="GO" id="GO:0015740">
    <property type="term" value="P:C4-dicarboxylate transport"/>
    <property type="evidence" value="ECO:0007669"/>
    <property type="project" value="TreeGrafter"/>
</dbReference>
<evidence type="ECO:0000259" key="10">
    <source>
        <dbReference type="Pfam" id="PF04290"/>
    </source>
</evidence>
<keyword evidence="3" id="KW-1003">Cell membrane</keyword>
<dbReference type="PANTHER" id="PTHR35011:SF10">
    <property type="entry name" value="TRAP TRANSPORTER SMALL PERMEASE PROTEIN"/>
    <property type="match status" value="1"/>
</dbReference>
<evidence type="ECO:0000313" key="14">
    <source>
        <dbReference type="Proteomes" id="UP000229314"/>
    </source>
</evidence>